<keyword evidence="4" id="KW-1185">Reference proteome</keyword>
<dbReference type="Proteomes" id="UP001221519">
    <property type="component" value="Chromosome"/>
</dbReference>
<protein>
    <recommendedName>
        <fullName evidence="5">Beta-lactamase-related domain-containing protein</fullName>
    </recommendedName>
</protein>
<dbReference type="InterPro" id="IPR012338">
    <property type="entry name" value="Beta-lactam/transpept-like"/>
</dbReference>
<name>A0AAX3N323_9BACL</name>
<reference evidence="1 4" key="1">
    <citation type="submission" date="2023-02" db="EMBL/GenBank/DDBJ databases">
        <title>Pathogen: clinical or host-associated sample.</title>
        <authorList>
            <person name="Hergert J."/>
            <person name="Casey R."/>
            <person name="Wagner J."/>
            <person name="Young E.L."/>
            <person name="Oakeson K.F."/>
        </authorList>
    </citation>
    <scope>NUCLEOTIDE SEQUENCE</scope>
    <source>
        <strain evidence="2 4">2022CK-00829</strain>
        <strain evidence="1">2022CK-00830</strain>
    </source>
</reference>
<proteinExistence type="predicted"/>
<dbReference type="EMBL" id="CP118108">
    <property type="protein sequence ID" value="WDI03609.1"/>
    <property type="molecule type" value="Genomic_DNA"/>
</dbReference>
<sequence length="68" mass="7490">MASHKEIYSNQADVYSKKPQLSEVLFHNGGIHGFGSFLCRFPEDEVCVIALSNYSQDIGGIAVQVSQE</sequence>
<gene>
    <name evidence="1" type="ORF">PUW23_07005</name>
    <name evidence="2" type="ORF">PUW25_06530</name>
</gene>
<dbReference type="AlphaFoldDB" id="A0AAX3N323"/>
<dbReference type="RefSeq" id="WP_047912045.1">
    <property type="nucleotide sequence ID" value="NZ_CP118101.1"/>
</dbReference>
<evidence type="ECO:0000313" key="2">
    <source>
        <dbReference type="EMBL" id="WDI03609.1"/>
    </source>
</evidence>
<evidence type="ECO:0008006" key="5">
    <source>
        <dbReference type="Google" id="ProtNLM"/>
    </source>
</evidence>
<evidence type="ECO:0000313" key="4">
    <source>
        <dbReference type="Proteomes" id="UP001221519"/>
    </source>
</evidence>
<evidence type="ECO:0000313" key="1">
    <source>
        <dbReference type="EMBL" id="WDH83957.1"/>
    </source>
</evidence>
<dbReference type="EMBL" id="CP118101">
    <property type="protein sequence ID" value="WDH83957.1"/>
    <property type="molecule type" value="Genomic_DNA"/>
</dbReference>
<evidence type="ECO:0000313" key="3">
    <source>
        <dbReference type="Proteomes" id="UP001220962"/>
    </source>
</evidence>
<accession>A0AAX3N323</accession>
<organism evidence="1 3">
    <name type="scientific">Paenibacillus urinalis</name>
    <dbReference type="NCBI Taxonomy" id="521520"/>
    <lineage>
        <taxon>Bacteria</taxon>
        <taxon>Bacillati</taxon>
        <taxon>Bacillota</taxon>
        <taxon>Bacilli</taxon>
        <taxon>Bacillales</taxon>
        <taxon>Paenibacillaceae</taxon>
        <taxon>Paenibacillus</taxon>
    </lineage>
</organism>
<dbReference type="Gene3D" id="3.40.710.10">
    <property type="entry name" value="DD-peptidase/beta-lactamase superfamily"/>
    <property type="match status" value="1"/>
</dbReference>
<dbReference type="Proteomes" id="UP001220962">
    <property type="component" value="Chromosome"/>
</dbReference>